<dbReference type="InterPro" id="IPR036942">
    <property type="entry name" value="Beta-barrel_TonB_sf"/>
</dbReference>
<keyword evidence="3 11" id="KW-1134">Transmembrane beta strand</keyword>
<evidence type="ECO:0000259" key="15">
    <source>
        <dbReference type="Pfam" id="PF07715"/>
    </source>
</evidence>
<evidence type="ECO:0000256" key="12">
    <source>
        <dbReference type="RuleBase" id="RU003357"/>
    </source>
</evidence>
<organism evidence="16 17">
    <name type="scientific">Roseateles agri</name>
    <dbReference type="NCBI Taxonomy" id="3098619"/>
    <lineage>
        <taxon>Bacteria</taxon>
        <taxon>Pseudomonadati</taxon>
        <taxon>Pseudomonadota</taxon>
        <taxon>Betaproteobacteria</taxon>
        <taxon>Burkholderiales</taxon>
        <taxon>Sphaerotilaceae</taxon>
        <taxon>Roseateles</taxon>
    </lineage>
</organism>
<evidence type="ECO:0000256" key="2">
    <source>
        <dbReference type="ARBA" id="ARBA00022448"/>
    </source>
</evidence>
<comment type="caution">
    <text evidence="16">The sequence shown here is derived from an EMBL/GenBank/DDBJ whole genome shotgun (WGS) entry which is preliminary data.</text>
</comment>
<proteinExistence type="inferred from homology"/>
<evidence type="ECO:0000256" key="3">
    <source>
        <dbReference type="ARBA" id="ARBA00022452"/>
    </source>
</evidence>
<feature type="chain" id="PRO_5047141033" evidence="13">
    <location>
        <begin position="25"/>
        <end position="828"/>
    </location>
</feature>
<protein>
    <submittedName>
        <fullName evidence="16">TonB-dependent receptor</fullName>
    </submittedName>
</protein>
<evidence type="ECO:0000256" key="1">
    <source>
        <dbReference type="ARBA" id="ARBA00004571"/>
    </source>
</evidence>
<keyword evidence="17" id="KW-1185">Reference proteome</keyword>
<dbReference type="InterPro" id="IPR000531">
    <property type="entry name" value="Beta-barrel_TonB"/>
</dbReference>
<dbReference type="PROSITE" id="PS52016">
    <property type="entry name" value="TONB_DEPENDENT_REC_3"/>
    <property type="match status" value="1"/>
</dbReference>
<evidence type="ECO:0000313" key="17">
    <source>
        <dbReference type="Proteomes" id="UP001285263"/>
    </source>
</evidence>
<keyword evidence="7" id="KW-0406">Ion transport</keyword>
<evidence type="ECO:0000259" key="14">
    <source>
        <dbReference type="Pfam" id="PF00593"/>
    </source>
</evidence>
<evidence type="ECO:0000256" key="10">
    <source>
        <dbReference type="ARBA" id="ARBA00023237"/>
    </source>
</evidence>
<keyword evidence="9 11" id="KW-0472">Membrane</keyword>
<comment type="subcellular location">
    <subcellularLocation>
        <location evidence="1 11">Cell outer membrane</location>
        <topology evidence="1 11">Multi-pass membrane protein</topology>
    </subcellularLocation>
</comment>
<dbReference type="InterPro" id="IPR012910">
    <property type="entry name" value="Plug_dom"/>
</dbReference>
<dbReference type="PANTHER" id="PTHR32552">
    <property type="entry name" value="FERRICHROME IRON RECEPTOR-RELATED"/>
    <property type="match status" value="1"/>
</dbReference>
<gene>
    <name evidence="16" type="ORF">SNE35_26075</name>
</gene>
<evidence type="ECO:0000256" key="4">
    <source>
        <dbReference type="ARBA" id="ARBA00022496"/>
    </source>
</evidence>
<evidence type="ECO:0000256" key="11">
    <source>
        <dbReference type="PROSITE-ProRule" id="PRU01360"/>
    </source>
</evidence>
<dbReference type="RefSeq" id="WP_320425963.1">
    <property type="nucleotide sequence ID" value="NZ_JAXCLA010000009.1"/>
</dbReference>
<dbReference type="PANTHER" id="PTHR32552:SF81">
    <property type="entry name" value="TONB-DEPENDENT OUTER MEMBRANE RECEPTOR"/>
    <property type="match status" value="1"/>
</dbReference>
<sequence length="828" mass="88851">MKARPTLIALAAAAAVTASAPAFAQDEGGVQNLGVVQVTGQSRVQQLQEVPITMSVLGAETIKAVGATSMAGLDGLIPGLKIEASQPTQPEYSMRGLGSGDFGIGTDAPVGIYLNGVYAGKTGGALLNFNDVKRIEVLKGPQGTLFGRNAAGGALSIISNEPGREREASVLLRLGDQGQRHGEALFNAPINDSTAFRFSVVREHKDGWQTNLYDGSKWGGDDGWGTRAAVKWVGENTTALLTWEHESMSQKPRAIIALPSDEKLATNPFPEDPSTWVNPIRKTFTNNYPFALESRRFDGVTLRLTHDLDFATFTSTTAYRGFTAQNVQDNDGNGVFQTSLSTGNFEKNKSWQQEFRLNGTTDKLDWVAGVSAYYEDAKQQTALYSNTQTVDLVVGNASGGLLTPFGITNQLASLFGVPGINVSGLPWTESMFNTGKYKAAAAYGDVIWKLTKDTNVTAGIRFTHDSKSFSWYNPPRIAPELDATLAALNGGGFFDGVTANQADIAQSFGVPLAYLQAALAANSLSTDLGKALQQLMGSNINFNSPEATNAVVRSSAAWNNTSPRLVIDHHLNKDTMVFGSVTRGYQAGGFNAIYKEGISTFSPETITNYELGIKGSLKEAGLFYTASLFHYDFNNLQSIGTSKSSEGILTYIVNVSDQKATGIDLEGAWQINSNWRLSGATEFINQTYKRYSYAKDADTSIDMAGQAVGTPRVTATLGLNARYGMLGGEGSATLNWAYSSAERCNSETSDKYMCGSFPAFRVGGPTSRFDLRVGWDAPQKKWGIAAIVQNLTDKQYVAYVSSLGSAVGSRTANVTSPRAVAIEVNFKM</sequence>
<evidence type="ECO:0000256" key="9">
    <source>
        <dbReference type="ARBA" id="ARBA00023136"/>
    </source>
</evidence>
<keyword evidence="16" id="KW-0675">Receptor</keyword>
<evidence type="ECO:0000256" key="13">
    <source>
        <dbReference type="SAM" id="SignalP"/>
    </source>
</evidence>
<evidence type="ECO:0000256" key="5">
    <source>
        <dbReference type="ARBA" id="ARBA00022692"/>
    </source>
</evidence>
<feature type="signal peptide" evidence="13">
    <location>
        <begin position="1"/>
        <end position="24"/>
    </location>
</feature>
<keyword evidence="8 12" id="KW-0798">TonB box</keyword>
<evidence type="ECO:0000256" key="6">
    <source>
        <dbReference type="ARBA" id="ARBA00023004"/>
    </source>
</evidence>
<comment type="similarity">
    <text evidence="11 12">Belongs to the TonB-dependent receptor family.</text>
</comment>
<keyword evidence="4" id="KW-0410">Iron transport</keyword>
<accession>A0ABU5DNV6</accession>
<dbReference type="SUPFAM" id="SSF56935">
    <property type="entry name" value="Porins"/>
    <property type="match status" value="1"/>
</dbReference>
<reference evidence="16 17" key="1">
    <citation type="submission" date="2023-11" db="EMBL/GenBank/DDBJ databases">
        <title>Paucibacter sp. nov., isolated from fresh soil in Korea.</title>
        <authorList>
            <person name="Le N.T.T."/>
        </authorList>
    </citation>
    <scope>NUCLEOTIDE SEQUENCE [LARGE SCALE GENOMIC DNA]</scope>
    <source>
        <strain evidence="16 17">R3-3</strain>
    </source>
</reference>
<dbReference type="EMBL" id="JAXCLA010000009">
    <property type="protein sequence ID" value="MDY0747995.1"/>
    <property type="molecule type" value="Genomic_DNA"/>
</dbReference>
<evidence type="ECO:0000256" key="8">
    <source>
        <dbReference type="ARBA" id="ARBA00023077"/>
    </source>
</evidence>
<keyword evidence="13" id="KW-0732">Signal</keyword>
<keyword evidence="10 11" id="KW-0998">Cell outer membrane</keyword>
<evidence type="ECO:0000256" key="7">
    <source>
        <dbReference type="ARBA" id="ARBA00023065"/>
    </source>
</evidence>
<keyword evidence="5 11" id="KW-0812">Transmembrane</keyword>
<name>A0ABU5DNV6_9BURK</name>
<evidence type="ECO:0000313" key="16">
    <source>
        <dbReference type="EMBL" id="MDY0747995.1"/>
    </source>
</evidence>
<dbReference type="Pfam" id="PF00593">
    <property type="entry name" value="TonB_dep_Rec_b-barrel"/>
    <property type="match status" value="1"/>
</dbReference>
<keyword evidence="2 11" id="KW-0813">Transport</keyword>
<feature type="domain" description="TonB-dependent receptor plug" evidence="15">
    <location>
        <begin position="47"/>
        <end position="154"/>
    </location>
</feature>
<keyword evidence="6" id="KW-0408">Iron</keyword>
<dbReference type="Gene3D" id="2.40.170.20">
    <property type="entry name" value="TonB-dependent receptor, beta-barrel domain"/>
    <property type="match status" value="2"/>
</dbReference>
<dbReference type="Pfam" id="PF07715">
    <property type="entry name" value="Plug"/>
    <property type="match status" value="1"/>
</dbReference>
<dbReference type="Proteomes" id="UP001285263">
    <property type="component" value="Unassembled WGS sequence"/>
</dbReference>
<dbReference type="InterPro" id="IPR039426">
    <property type="entry name" value="TonB-dep_rcpt-like"/>
</dbReference>
<feature type="domain" description="TonB-dependent receptor-like beta-barrel" evidence="14">
    <location>
        <begin position="300"/>
        <end position="791"/>
    </location>
</feature>